<dbReference type="STRING" id="1267766.WYH_01377"/>
<proteinExistence type="predicted"/>
<keyword evidence="2" id="KW-0812">Transmembrane</keyword>
<accession>A0A0F7KPK4</accession>
<sequence length="724" mass="78812">MERPEGTSNTSWPDRPLRRLATALATSVSLIATPLAAQDQSVSSRLEDLIPDSAVSDPEEWASQGVPEEAARSEDAPPELEPDSPLDELPEMEIAWPDETGLPEIEPLEPEGDIRFAEFESVRRNVETGSVEKLSDELSIAFPSDESLFPQRDDFLERFQSLSTVEQLDADGNSARLAAQAEEDEALLDRLLRIYGYYNGQVIRSVGAIAPGEENADTDPSVRFRILPGTQYSIGAINLGNLADARADYDMLRSSFEIETGDPLLADKIVEERYDLDTALGENGYPFAEIAEPELLIDHDREEGDLTMEVTPGGKYRFGTITTDMPDFMSARHLQDIARFEPGDTYKRSLEFDFRRAILATGLVASVAIEPVEEEAPAEGEPGTVDMRVSMTKARLRTIAGSLGYGSGEGFKAAASWEHRNMFPPEGSLRFRGIAGTREQLLGATFRKNNFHGRDRILTVDAFASTIDYDAYDAQTLSLVGSYERVSTLLFQKPLSWSIGLELIATGERERDANGNLGPRETFYIAALPGYAEIDTSDDLLNPTRGYRLAGRVSPEISSTGGVQSFYVRNQVDASYYRQMSDNVVLAGRARFGSIVGAPRSEIAPSRRLYAGGGGSVRGYGYQAIGPSNSEGDPTGGRSVMEFSLEARIRTGLMDGAVGIVPFIDAGTVGRGATPSFDEIKFGAGIGLRYYTSFGPMRIDVATPINPGPNDSPVAVYVALGQAF</sequence>
<dbReference type="Proteomes" id="UP000034392">
    <property type="component" value="Chromosome"/>
</dbReference>
<evidence type="ECO:0000256" key="4">
    <source>
        <dbReference type="SAM" id="MobiDB-lite"/>
    </source>
</evidence>
<dbReference type="EMBL" id="CP011452">
    <property type="protein sequence ID" value="AKH42418.1"/>
    <property type="molecule type" value="Genomic_DNA"/>
</dbReference>
<dbReference type="Gene3D" id="3.10.20.310">
    <property type="entry name" value="membrane protein fhac"/>
    <property type="match status" value="2"/>
</dbReference>
<dbReference type="GO" id="GO:0019867">
    <property type="term" value="C:outer membrane"/>
    <property type="evidence" value="ECO:0007669"/>
    <property type="project" value="InterPro"/>
</dbReference>
<organism evidence="5 6">
    <name type="scientific">Croceibacterium atlanticum</name>
    <dbReference type="NCBI Taxonomy" id="1267766"/>
    <lineage>
        <taxon>Bacteria</taxon>
        <taxon>Pseudomonadati</taxon>
        <taxon>Pseudomonadota</taxon>
        <taxon>Alphaproteobacteria</taxon>
        <taxon>Sphingomonadales</taxon>
        <taxon>Erythrobacteraceae</taxon>
        <taxon>Croceibacterium</taxon>
    </lineage>
</organism>
<dbReference type="InterPro" id="IPR039910">
    <property type="entry name" value="D15-like"/>
</dbReference>
<evidence type="ECO:0000313" key="5">
    <source>
        <dbReference type="EMBL" id="AKH42418.1"/>
    </source>
</evidence>
<dbReference type="PANTHER" id="PTHR12815:SF42">
    <property type="entry name" value="BACTERIAL SURFACE ANTIGEN (D15) DOMAIN-CONTAINING PROTEIN"/>
    <property type="match status" value="1"/>
</dbReference>
<dbReference type="Pfam" id="PF01103">
    <property type="entry name" value="Omp85"/>
    <property type="match status" value="1"/>
</dbReference>
<reference evidence="5" key="1">
    <citation type="submission" date="2015-05" db="EMBL/GenBank/DDBJ databases">
        <title>The complete genome of Altererythrobacter atlanticus strain 26DY36.</title>
        <authorList>
            <person name="Wu Y.-H."/>
            <person name="Cheng H."/>
            <person name="Wu X.-W."/>
        </authorList>
    </citation>
    <scope>NUCLEOTIDE SEQUENCE [LARGE SCALE GENOMIC DNA]</scope>
    <source>
        <strain evidence="5">26DY36</strain>
    </source>
</reference>
<protein>
    <submittedName>
        <fullName evidence="5">Translocation and assembly module TamA</fullName>
    </submittedName>
</protein>
<gene>
    <name evidence="5" type="primary">tamA</name>
    <name evidence="5" type="ORF">WYH_01377</name>
</gene>
<evidence type="ECO:0000256" key="2">
    <source>
        <dbReference type="ARBA" id="ARBA00022452"/>
    </source>
</evidence>
<dbReference type="PANTHER" id="PTHR12815">
    <property type="entry name" value="SORTING AND ASSEMBLY MACHINERY SAMM50 PROTEIN FAMILY MEMBER"/>
    <property type="match status" value="1"/>
</dbReference>
<evidence type="ECO:0000256" key="1">
    <source>
        <dbReference type="ARBA" id="ARBA00004370"/>
    </source>
</evidence>
<dbReference type="AlphaFoldDB" id="A0A0F7KPK4"/>
<dbReference type="InterPro" id="IPR000184">
    <property type="entry name" value="Bac_surfAg_D15"/>
</dbReference>
<dbReference type="KEGG" id="aay:WYH_01377"/>
<keyword evidence="3" id="KW-0472">Membrane</keyword>
<comment type="subcellular location">
    <subcellularLocation>
        <location evidence="1">Membrane</location>
    </subcellularLocation>
</comment>
<name>A0A0F7KPK4_9SPHN</name>
<keyword evidence="6" id="KW-1185">Reference proteome</keyword>
<feature type="compositionally biased region" description="Acidic residues" evidence="4">
    <location>
        <begin position="76"/>
        <end position="86"/>
    </location>
</feature>
<feature type="region of interest" description="Disordered" evidence="4">
    <location>
        <begin position="34"/>
        <end position="86"/>
    </location>
</feature>
<dbReference type="OrthoDB" id="9769707at2"/>
<dbReference type="RefSeq" id="WP_082348076.1">
    <property type="nucleotide sequence ID" value="NZ_JACIJL010000001.1"/>
</dbReference>
<evidence type="ECO:0000313" key="6">
    <source>
        <dbReference type="Proteomes" id="UP000034392"/>
    </source>
</evidence>
<keyword evidence="2" id="KW-1134">Transmembrane beta strand</keyword>
<dbReference type="PATRIC" id="fig|1267766.3.peg.1385"/>
<evidence type="ECO:0000256" key="3">
    <source>
        <dbReference type="ARBA" id="ARBA00023136"/>
    </source>
</evidence>
<dbReference type="Gene3D" id="2.40.160.50">
    <property type="entry name" value="membrane protein fhac: a member of the omp85/tpsb transporter family"/>
    <property type="match status" value="1"/>
</dbReference>